<evidence type="ECO:0000313" key="1">
    <source>
        <dbReference type="EMBL" id="KKL60697.1"/>
    </source>
</evidence>
<sequence length="151" mass="16972">MRVLELEQKFKSEETLSQVLEELQDDFNRIDYWAGLLKANISDNGAVEAQKGLSELTGTFMTLKTALAIAETEKKNREIRFYSGLRIETENSGKKFISAVGEKESAMAVAEYRRVRNIIKAYMEACQVGISTLQSILKAIIEEMKLSGKQG</sequence>
<comment type="caution">
    <text evidence="1">The sequence shown here is derived from an EMBL/GenBank/DDBJ whole genome shotgun (WGS) entry which is preliminary data.</text>
</comment>
<protein>
    <submittedName>
        <fullName evidence="1">Uncharacterized protein</fullName>
    </submittedName>
</protein>
<accession>A0A0F9GBZ8</accession>
<reference evidence="1" key="1">
    <citation type="journal article" date="2015" name="Nature">
        <title>Complex archaea that bridge the gap between prokaryotes and eukaryotes.</title>
        <authorList>
            <person name="Spang A."/>
            <person name="Saw J.H."/>
            <person name="Jorgensen S.L."/>
            <person name="Zaremba-Niedzwiedzka K."/>
            <person name="Martijn J."/>
            <person name="Lind A.E."/>
            <person name="van Eijk R."/>
            <person name="Schleper C."/>
            <person name="Guy L."/>
            <person name="Ettema T.J."/>
        </authorList>
    </citation>
    <scope>NUCLEOTIDE SEQUENCE</scope>
</reference>
<name>A0A0F9GBZ8_9ZZZZ</name>
<dbReference type="AlphaFoldDB" id="A0A0F9GBZ8"/>
<gene>
    <name evidence="1" type="ORF">LCGC14_2202730</name>
</gene>
<organism evidence="1">
    <name type="scientific">marine sediment metagenome</name>
    <dbReference type="NCBI Taxonomy" id="412755"/>
    <lineage>
        <taxon>unclassified sequences</taxon>
        <taxon>metagenomes</taxon>
        <taxon>ecological metagenomes</taxon>
    </lineage>
</organism>
<proteinExistence type="predicted"/>
<dbReference type="EMBL" id="LAZR01029061">
    <property type="protein sequence ID" value="KKL60697.1"/>
    <property type="molecule type" value="Genomic_DNA"/>
</dbReference>